<dbReference type="SUPFAM" id="SSF48295">
    <property type="entry name" value="TrpR-like"/>
    <property type="match status" value="1"/>
</dbReference>
<accession>A0A926EMI6</accession>
<dbReference type="InterPro" id="IPR055247">
    <property type="entry name" value="InsJ-like_HTH"/>
</dbReference>
<proteinExistence type="predicted"/>
<comment type="caution">
    <text evidence="2">The sequence shown here is derived from an EMBL/GenBank/DDBJ whole genome shotgun (WGS) entry which is preliminary data.</text>
</comment>
<sequence length="90" mass="10805">MPKKGQKFQRYDRDLVLSIVQEKLQGDSSYTQLSKKYNIPEGTISVWVHKYTTKAWDCSDRRGKKDDCDIDYKVRYEIVKKFLIFLQQKH</sequence>
<keyword evidence="3" id="KW-1185">Reference proteome</keyword>
<evidence type="ECO:0000313" key="2">
    <source>
        <dbReference type="EMBL" id="MBC8581800.1"/>
    </source>
</evidence>
<dbReference type="AlphaFoldDB" id="A0A926EMI6"/>
<evidence type="ECO:0000259" key="1">
    <source>
        <dbReference type="Pfam" id="PF13518"/>
    </source>
</evidence>
<dbReference type="RefSeq" id="WP_249334864.1">
    <property type="nucleotide sequence ID" value="NZ_JACRSY010000112.1"/>
</dbReference>
<dbReference type="GO" id="GO:0043565">
    <property type="term" value="F:sequence-specific DNA binding"/>
    <property type="evidence" value="ECO:0007669"/>
    <property type="project" value="InterPro"/>
</dbReference>
<feature type="domain" description="Insertion element IS150 protein InsJ-like helix-turn-helix" evidence="1">
    <location>
        <begin position="17"/>
        <end position="54"/>
    </location>
</feature>
<evidence type="ECO:0000313" key="3">
    <source>
        <dbReference type="Proteomes" id="UP000655830"/>
    </source>
</evidence>
<reference evidence="2" key="1">
    <citation type="submission" date="2020-08" db="EMBL/GenBank/DDBJ databases">
        <title>Genome public.</title>
        <authorList>
            <person name="Liu C."/>
            <person name="Sun Q."/>
        </authorList>
    </citation>
    <scope>NUCLEOTIDE SEQUENCE</scope>
    <source>
        <strain evidence="2">NSJ-12</strain>
    </source>
</reference>
<dbReference type="InterPro" id="IPR010921">
    <property type="entry name" value="Trp_repressor/repl_initiator"/>
</dbReference>
<dbReference type="Proteomes" id="UP000655830">
    <property type="component" value="Unassembled WGS sequence"/>
</dbReference>
<dbReference type="EMBL" id="JACRSY010000112">
    <property type="protein sequence ID" value="MBC8581800.1"/>
    <property type="molecule type" value="Genomic_DNA"/>
</dbReference>
<name>A0A926EMI6_9FIRM</name>
<gene>
    <name evidence="2" type="ORF">H8718_20240</name>
</gene>
<dbReference type="Pfam" id="PF13518">
    <property type="entry name" value="HTH_28"/>
    <property type="match status" value="1"/>
</dbReference>
<protein>
    <submittedName>
        <fullName evidence="2">Transposase</fullName>
    </submittedName>
</protein>
<organism evidence="2 3">
    <name type="scientific">Zhenhengia yiwuensis</name>
    <dbReference type="NCBI Taxonomy" id="2763666"/>
    <lineage>
        <taxon>Bacteria</taxon>
        <taxon>Bacillati</taxon>
        <taxon>Bacillota</taxon>
        <taxon>Clostridia</taxon>
        <taxon>Lachnospirales</taxon>
        <taxon>Lachnospiraceae</taxon>
        <taxon>Zhenhengia</taxon>
    </lineage>
</organism>